<accession>A0ABX7EJ30</accession>
<evidence type="ECO:0000256" key="1">
    <source>
        <dbReference type="ARBA" id="ARBA00022737"/>
    </source>
</evidence>
<reference evidence="2 3" key="1">
    <citation type="submission" date="2020-03" db="EMBL/GenBank/DDBJ databases">
        <title>Genome mining and metabolic profiling illuminate the polycyclic tetramate macrolactams from Streptomyces koyangensis SCSIO 5802.</title>
        <authorList>
            <person name="Ding W."/>
        </authorList>
    </citation>
    <scope>NUCLEOTIDE SEQUENCE [LARGE SCALE GENOMIC DNA]</scope>
    <source>
        <strain evidence="2 3">SCSIO 5802</strain>
    </source>
</reference>
<dbReference type="SUPFAM" id="SSF48371">
    <property type="entry name" value="ARM repeat"/>
    <property type="match status" value="1"/>
</dbReference>
<dbReference type="Pfam" id="PF02985">
    <property type="entry name" value="HEAT"/>
    <property type="match status" value="1"/>
</dbReference>
<sequence length="151" mass="16359">MTGTHDLTALVTSAWEAVDDPTTTRRDLSLDAIGDVLETGRLPRDEAERAAERLVALALSAEDDPVRESALHALCLATGQYRLPYRTLAPLAEHGDAFAPVLLPYVLAAVSSTHDRQALPLVQRYLRHPHPEVRAEAAGALHELRLGTACP</sequence>
<dbReference type="InterPro" id="IPR016024">
    <property type="entry name" value="ARM-type_fold"/>
</dbReference>
<organism evidence="2 3">
    <name type="scientific">Streptomyces koyangensis</name>
    <dbReference type="NCBI Taxonomy" id="188770"/>
    <lineage>
        <taxon>Bacteria</taxon>
        <taxon>Bacillati</taxon>
        <taxon>Actinomycetota</taxon>
        <taxon>Actinomycetes</taxon>
        <taxon>Kitasatosporales</taxon>
        <taxon>Streptomycetaceae</taxon>
        <taxon>Streptomyces</taxon>
        <taxon>Streptomyces aurantiacus group</taxon>
    </lineage>
</organism>
<evidence type="ECO:0000313" key="2">
    <source>
        <dbReference type="EMBL" id="QRF04551.1"/>
    </source>
</evidence>
<keyword evidence="3" id="KW-1185">Reference proteome</keyword>
<dbReference type="Proteomes" id="UP000596311">
    <property type="component" value="Chromosome"/>
</dbReference>
<dbReference type="InterPro" id="IPR011989">
    <property type="entry name" value="ARM-like"/>
</dbReference>
<dbReference type="EMBL" id="CP049945">
    <property type="protein sequence ID" value="QRF04551.1"/>
    <property type="molecule type" value="Genomic_DNA"/>
</dbReference>
<keyword evidence="1" id="KW-0677">Repeat</keyword>
<dbReference type="Gene3D" id="1.25.10.10">
    <property type="entry name" value="Leucine-rich Repeat Variant"/>
    <property type="match status" value="1"/>
</dbReference>
<dbReference type="RefSeq" id="WP_129848042.1">
    <property type="nucleotide sequence ID" value="NZ_CP049945.1"/>
</dbReference>
<proteinExistence type="predicted"/>
<protein>
    <recommendedName>
        <fullName evidence="4">HEAT repeat domain-containing protein</fullName>
    </recommendedName>
</protein>
<dbReference type="InterPro" id="IPR000357">
    <property type="entry name" value="HEAT"/>
</dbReference>
<evidence type="ECO:0000313" key="3">
    <source>
        <dbReference type="Proteomes" id="UP000596311"/>
    </source>
</evidence>
<gene>
    <name evidence="2" type="ORF">G9U55_21835</name>
</gene>
<evidence type="ECO:0008006" key="4">
    <source>
        <dbReference type="Google" id="ProtNLM"/>
    </source>
</evidence>
<name>A0ABX7EJ30_9ACTN</name>